<dbReference type="Proteomes" id="UP000549052">
    <property type="component" value="Unassembled WGS sequence"/>
</dbReference>
<gene>
    <name evidence="2" type="ORF">FHW16_005017</name>
</gene>
<evidence type="ECO:0000313" key="3">
    <source>
        <dbReference type="Proteomes" id="UP000549052"/>
    </source>
</evidence>
<evidence type="ECO:0000256" key="1">
    <source>
        <dbReference type="SAM" id="Phobius"/>
    </source>
</evidence>
<proteinExistence type="predicted"/>
<reference evidence="2 3" key="1">
    <citation type="submission" date="2020-07" db="EMBL/GenBank/DDBJ databases">
        <title>Genomic Encyclopedia of Type Strains, Phase IV (KMG-V): Genome sequencing to study the core and pangenomes of soil and plant-associated prokaryotes.</title>
        <authorList>
            <person name="Whitman W."/>
        </authorList>
    </citation>
    <scope>NUCLEOTIDE SEQUENCE [LARGE SCALE GENOMIC DNA]</scope>
    <source>
        <strain evidence="2 3">AN3</strain>
    </source>
</reference>
<dbReference type="AlphaFoldDB" id="A0A839EQT4"/>
<name>A0A839EQT4_9HYPH</name>
<dbReference type="EMBL" id="JACGXN010000013">
    <property type="protein sequence ID" value="MBA8881279.1"/>
    <property type="molecule type" value="Genomic_DNA"/>
</dbReference>
<organism evidence="2 3">
    <name type="scientific">Phyllobacterium myrsinacearum</name>
    <dbReference type="NCBI Taxonomy" id="28101"/>
    <lineage>
        <taxon>Bacteria</taxon>
        <taxon>Pseudomonadati</taxon>
        <taxon>Pseudomonadota</taxon>
        <taxon>Alphaproteobacteria</taxon>
        <taxon>Hyphomicrobiales</taxon>
        <taxon>Phyllobacteriaceae</taxon>
        <taxon>Phyllobacterium</taxon>
    </lineage>
</organism>
<dbReference type="RefSeq" id="WP_182551881.1">
    <property type="nucleotide sequence ID" value="NZ_JACGXN010000013.1"/>
</dbReference>
<keyword evidence="1" id="KW-0812">Transmembrane</keyword>
<feature type="transmembrane region" description="Helical" evidence="1">
    <location>
        <begin position="79"/>
        <end position="100"/>
    </location>
</feature>
<keyword evidence="1" id="KW-0472">Membrane</keyword>
<evidence type="ECO:0000313" key="2">
    <source>
        <dbReference type="EMBL" id="MBA8881279.1"/>
    </source>
</evidence>
<sequence>MATNVSKARDAVEGDLESQIAALRKELSGITQTLSDQGYDLLDQANSTYDTVRRHGRKAVRFVGDEAQVVAEKAKENPLVTVAVISAIAGIGLLAGLSAYRR</sequence>
<keyword evidence="1" id="KW-1133">Transmembrane helix</keyword>
<keyword evidence="3" id="KW-1185">Reference proteome</keyword>
<protein>
    <submittedName>
        <fullName evidence="2">ElaB/YqjD/DUF883 family membrane-anchored ribosome-binding protein</fullName>
    </submittedName>
</protein>
<comment type="caution">
    <text evidence="2">The sequence shown here is derived from an EMBL/GenBank/DDBJ whole genome shotgun (WGS) entry which is preliminary data.</text>
</comment>
<accession>A0A839EQT4</accession>